<sequence>MSNNHIQNPAGETEEYSVVVIGAGMGGIYALHRFADLGHDVHGFEGADGVGGVWYHNAYPGARVDLESHSYAFMFDPELYAGWDWSERYAAQPEILRYLNYVADSLGVRRNLSLSTWVTSADWRPRENKYLIKTNTGRTVWARYLVMATGQLSKPRKPDFPGLDDFEGEWHQTSHWPQTPVEIAGKRVALIGTGSSGVQAATEIAKTAGHLYVLQRTPNYSIPAHNGPADRRKKARLNKKVLQLRDESYNSPVGYVMQGFAGKASDFSEEQQQQILESRWAFGGQTLLGTFSDQGTNIDVNNVVAEFVRGKIRDMIDDPETAEKLMPTSYPIGIRRLCIDTGYYPIFNQSNVSLVDLRSDPIERITETGIKTRDNEYEVDLIVFALGFEAFTGALDQANIRNEHGQQPSDRWKHKPQTHLGVMTHGFPNLFMLTGAQSPSVLANFFVGNNQHVDFVADIIAHAEKKGAVRIEASLEAEREWGDHCNEIAAPLLRRAVDNYMVHVNKYDGSRYFIPYAGGFDKYVKKVEDVVADGYRGFVFTKAFAPGNSGQSATESRGLDAILAAK</sequence>
<dbReference type="InterPro" id="IPR050775">
    <property type="entry name" value="FAD-binding_Monooxygenases"/>
</dbReference>
<gene>
    <name evidence="6" type="ORF">ACFFP1_10965</name>
</gene>
<dbReference type="PRINTS" id="PR00368">
    <property type="entry name" value="FADPNR"/>
</dbReference>
<feature type="domain" description="FAD/NAD(P)-binding" evidence="5">
    <location>
        <begin position="16"/>
        <end position="239"/>
    </location>
</feature>
<organism evidence="6 7">
    <name type="scientific">Arthrobacter ramosus</name>
    <dbReference type="NCBI Taxonomy" id="1672"/>
    <lineage>
        <taxon>Bacteria</taxon>
        <taxon>Bacillati</taxon>
        <taxon>Actinomycetota</taxon>
        <taxon>Actinomycetes</taxon>
        <taxon>Micrococcales</taxon>
        <taxon>Micrococcaceae</taxon>
        <taxon>Arthrobacter</taxon>
    </lineage>
</organism>
<dbReference type="EC" id="1.14.13.-" evidence="6"/>
<dbReference type="RefSeq" id="WP_234752213.1">
    <property type="nucleotide sequence ID" value="NZ_BAAAWN010000001.1"/>
</dbReference>
<dbReference type="InterPro" id="IPR023753">
    <property type="entry name" value="FAD/NAD-binding_dom"/>
</dbReference>
<comment type="caution">
    <text evidence="6">The sequence shown here is derived from an EMBL/GenBank/DDBJ whole genome shotgun (WGS) entry which is preliminary data.</text>
</comment>
<keyword evidence="6" id="KW-0503">Monooxygenase</keyword>
<keyword evidence="3" id="KW-0521">NADP</keyword>
<evidence type="ECO:0000313" key="7">
    <source>
        <dbReference type="Proteomes" id="UP001589702"/>
    </source>
</evidence>
<evidence type="ECO:0000256" key="1">
    <source>
        <dbReference type="ARBA" id="ARBA00022630"/>
    </source>
</evidence>
<evidence type="ECO:0000259" key="5">
    <source>
        <dbReference type="Pfam" id="PF07992"/>
    </source>
</evidence>
<accession>A0ABV5XZ47</accession>
<keyword evidence="4 6" id="KW-0560">Oxidoreductase</keyword>
<dbReference type="EMBL" id="JBHMBC010000016">
    <property type="protein sequence ID" value="MFB9820020.1"/>
    <property type="molecule type" value="Genomic_DNA"/>
</dbReference>
<dbReference type="Proteomes" id="UP001589702">
    <property type="component" value="Unassembled WGS sequence"/>
</dbReference>
<dbReference type="Gene3D" id="3.50.50.60">
    <property type="entry name" value="FAD/NAD(P)-binding domain"/>
    <property type="match status" value="2"/>
</dbReference>
<dbReference type="SUPFAM" id="SSF51905">
    <property type="entry name" value="FAD/NAD(P)-binding domain"/>
    <property type="match status" value="2"/>
</dbReference>
<dbReference type="GO" id="GO:0004497">
    <property type="term" value="F:monooxygenase activity"/>
    <property type="evidence" value="ECO:0007669"/>
    <property type="project" value="UniProtKB-KW"/>
</dbReference>
<dbReference type="InterPro" id="IPR036188">
    <property type="entry name" value="FAD/NAD-bd_sf"/>
</dbReference>
<keyword evidence="1" id="KW-0285">Flavoprotein</keyword>
<dbReference type="PANTHER" id="PTHR43098">
    <property type="entry name" value="L-ORNITHINE N(5)-MONOOXYGENASE-RELATED"/>
    <property type="match status" value="1"/>
</dbReference>
<proteinExistence type="predicted"/>
<keyword evidence="2" id="KW-0274">FAD</keyword>
<protein>
    <submittedName>
        <fullName evidence="6">Flavin-containing monooxygenase</fullName>
        <ecNumber evidence="6">1.14.13.-</ecNumber>
    </submittedName>
</protein>
<evidence type="ECO:0000256" key="4">
    <source>
        <dbReference type="ARBA" id="ARBA00023002"/>
    </source>
</evidence>
<dbReference type="PANTHER" id="PTHR43098:SF5">
    <property type="entry name" value="DUAL-FUNCTIONAL MONOOXYGENASE_METHYLTRANSFERASE PSOF"/>
    <property type="match status" value="1"/>
</dbReference>
<dbReference type="Pfam" id="PF07992">
    <property type="entry name" value="Pyr_redox_2"/>
    <property type="match status" value="1"/>
</dbReference>
<name>A0ABV5XZ47_ARTRM</name>
<keyword evidence="7" id="KW-1185">Reference proteome</keyword>
<evidence type="ECO:0000256" key="2">
    <source>
        <dbReference type="ARBA" id="ARBA00022827"/>
    </source>
</evidence>
<dbReference type="PRINTS" id="PR00411">
    <property type="entry name" value="PNDRDTASEI"/>
</dbReference>
<evidence type="ECO:0000313" key="6">
    <source>
        <dbReference type="EMBL" id="MFB9820020.1"/>
    </source>
</evidence>
<evidence type="ECO:0000256" key="3">
    <source>
        <dbReference type="ARBA" id="ARBA00022857"/>
    </source>
</evidence>
<reference evidence="6 7" key="1">
    <citation type="submission" date="2024-09" db="EMBL/GenBank/DDBJ databases">
        <authorList>
            <person name="Sun Q."/>
            <person name="Mori K."/>
        </authorList>
    </citation>
    <scope>NUCLEOTIDE SEQUENCE [LARGE SCALE GENOMIC DNA]</scope>
    <source>
        <strain evidence="6 7">JCM 1334</strain>
    </source>
</reference>